<evidence type="ECO:0000313" key="1">
    <source>
        <dbReference type="EMBL" id="CBX94737.1"/>
    </source>
</evidence>
<dbReference type="Proteomes" id="UP000002668">
    <property type="component" value="Genome"/>
</dbReference>
<keyword evidence="2" id="KW-1185">Reference proteome</keyword>
<dbReference type="AlphaFoldDB" id="E4ZU27"/>
<protein>
    <submittedName>
        <fullName evidence="1">Predicted protein</fullName>
    </submittedName>
</protein>
<gene>
    <name evidence="1" type="ORF">LEMA_uP117400.1</name>
</gene>
<name>E4ZU27_LEPMJ</name>
<reference evidence="2" key="1">
    <citation type="journal article" date="2011" name="Nat. Commun.">
        <title>Effector diversification within compartments of the Leptosphaeria maculans genome affected by Repeat-Induced Point mutations.</title>
        <authorList>
            <person name="Rouxel T."/>
            <person name="Grandaubert J."/>
            <person name="Hane J.K."/>
            <person name="Hoede C."/>
            <person name="van de Wouw A.P."/>
            <person name="Couloux A."/>
            <person name="Dominguez V."/>
            <person name="Anthouard V."/>
            <person name="Bally P."/>
            <person name="Bourras S."/>
            <person name="Cozijnsen A.J."/>
            <person name="Ciuffetti L.M."/>
            <person name="Degrave A."/>
            <person name="Dilmaghani A."/>
            <person name="Duret L."/>
            <person name="Fudal I."/>
            <person name="Goodwin S.B."/>
            <person name="Gout L."/>
            <person name="Glaser N."/>
            <person name="Linglin J."/>
            <person name="Kema G.H.J."/>
            <person name="Lapalu N."/>
            <person name="Lawrence C.B."/>
            <person name="May K."/>
            <person name="Meyer M."/>
            <person name="Ollivier B."/>
            <person name="Poulain J."/>
            <person name="Schoch C.L."/>
            <person name="Simon A."/>
            <person name="Spatafora J.W."/>
            <person name="Stachowiak A."/>
            <person name="Turgeon B.G."/>
            <person name="Tyler B.M."/>
            <person name="Vincent D."/>
            <person name="Weissenbach J."/>
            <person name="Amselem J."/>
            <person name="Quesneville H."/>
            <person name="Oliver R.P."/>
            <person name="Wincker P."/>
            <person name="Balesdent M.-H."/>
            <person name="Howlett B.J."/>
        </authorList>
    </citation>
    <scope>NUCLEOTIDE SEQUENCE [LARGE SCALE GENOMIC DNA]</scope>
    <source>
        <strain evidence="2">JN3 / isolate v23.1.3 / race Av1-4-5-6-7-8</strain>
    </source>
</reference>
<dbReference type="HOGENOM" id="CLU_2758241_0_0_1"/>
<organism evidence="2">
    <name type="scientific">Leptosphaeria maculans (strain JN3 / isolate v23.1.3 / race Av1-4-5-6-7-8)</name>
    <name type="common">Blackleg fungus</name>
    <name type="synonym">Phoma lingam</name>
    <dbReference type="NCBI Taxonomy" id="985895"/>
    <lineage>
        <taxon>Eukaryota</taxon>
        <taxon>Fungi</taxon>
        <taxon>Dikarya</taxon>
        <taxon>Ascomycota</taxon>
        <taxon>Pezizomycotina</taxon>
        <taxon>Dothideomycetes</taxon>
        <taxon>Pleosporomycetidae</taxon>
        <taxon>Pleosporales</taxon>
        <taxon>Pleosporineae</taxon>
        <taxon>Leptosphaeriaceae</taxon>
        <taxon>Plenodomus</taxon>
        <taxon>Plenodomus lingam/Leptosphaeria maculans species complex</taxon>
    </lineage>
</organism>
<accession>E4ZU27</accession>
<evidence type="ECO:0000313" key="2">
    <source>
        <dbReference type="Proteomes" id="UP000002668"/>
    </source>
</evidence>
<dbReference type="VEuPathDB" id="FungiDB:LEMA_uP117400.1"/>
<sequence length="70" mass="7396">MADNAAALAAELTSIIACSYPASLSVSLPSLQIPPSSPCSTQSRYFGATIPRHMTPSMYMCICINSSHQC</sequence>
<dbReference type="EMBL" id="FP929125">
    <property type="protein sequence ID" value="CBX94737.1"/>
    <property type="molecule type" value="Genomic_DNA"/>
</dbReference>
<dbReference type="InParanoid" id="E4ZU27"/>
<proteinExistence type="predicted"/>